<dbReference type="AlphaFoldDB" id="A0A034VS38"/>
<feature type="domain" description="C3H1-type" evidence="3">
    <location>
        <begin position="464"/>
        <end position="490"/>
    </location>
</feature>
<evidence type="ECO:0000256" key="2">
    <source>
        <dbReference type="SAM" id="MobiDB-lite"/>
    </source>
</evidence>
<dbReference type="SMART" id="SM00356">
    <property type="entry name" value="ZnF_C3H1"/>
    <property type="match status" value="3"/>
</dbReference>
<feature type="compositionally biased region" description="Basic and acidic residues" evidence="2">
    <location>
        <begin position="595"/>
        <end position="612"/>
    </location>
</feature>
<dbReference type="GO" id="GO:0005634">
    <property type="term" value="C:nucleus"/>
    <property type="evidence" value="ECO:0007669"/>
    <property type="project" value="TreeGrafter"/>
</dbReference>
<protein>
    <submittedName>
        <fullName evidence="4">Zinc finger CCCH domain-containing protein 7</fullName>
    </submittedName>
</protein>
<reference evidence="4" key="1">
    <citation type="journal article" date="2014" name="BMC Genomics">
        <title>Characterizing the developmental transcriptome of the oriental fruit fly, Bactrocera dorsalis (Diptera: Tephritidae) through comparative genomic analysis with Drosophila melanogaster utilizing modENCODE datasets.</title>
        <authorList>
            <person name="Geib S.M."/>
            <person name="Calla B."/>
            <person name="Hall B."/>
            <person name="Hou S."/>
            <person name="Manoukis N.C."/>
        </authorList>
    </citation>
    <scope>NUCLEOTIDE SEQUENCE</scope>
    <source>
        <strain evidence="4">Punador</strain>
    </source>
</reference>
<feature type="region of interest" description="Disordered" evidence="2">
    <location>
        <begin position="595"/>
        <end position="626"/>
    </location>
</feature>
<accession>A0A034VS38</accession>
<organism evidence="4">
    <name type="scientific">Bactrocera dorsalis</name>
    <name type="common">Oriental fruit fly</name>
    <name type="synonym">Dacus dorsalis</name>
    <dbReference type="NCBI Taxonomy" id="27457"/>
    <lineage>
        <taxon>Eukaryota</taxon>
        <taxon>Metazoa</taxon>
        <taxon>Ecdysozoa</taxon>
        <taxon>Arthropoda</taxon>
        <taxon>Hexapoda</taxon>
        <taxon>Insecta</taxon>
        <taxon>Pterygota</taxon>
        <taxon>Neoptera</taxon>
        <taxon>Endopterygota</taxon>
        <taxon>Diptera</taxon>
        <taxon>Brachycera</taxon>
        <taxon>Muscomorpha</taxon>
        <taxon>Tephritoidea</taxon>
        <taxon>Tephritidae</taxon>
        <taxon>Bactrocera</taxon>
        <taxon>Bactrocera</taxon>
    </lineage>
</organism>
<dbReference type="EMBL" id="GAKP01013698">
    <property type="protein sequence ID" value="JAC45254.1"/>
    <property type="molecule type" value="Transcribed_RNA"/>
</dbReference>
<evidence type="ECO:0000256" key="1">
    <source>
        <dbReference type="PROSITE-ProRule" id="PRU00723"/>
    </source>
</evidence>
<gene>
    <name evidence="4" type="primary">C3H7</name>
</gene>
<dbReference type="PANTHER" id="PTHR46156:SF1">
    <property type="entry name" value="ZINC FINGER CCCH DOMAIN-CONTAINING PROTEIN 3"/>
    <property type="match status" value="1"/>
</dbReference>
<keyword evidence="1" id="KW-0862">Zinc</keyword>
<dbReference type="PROSITE" id="PS50103">
    <property type="entry name" value="ZF_C3H1"/>
    <property type="match status" value="2"/>
</dbReference>
<proteinExistence type="predicted"/>
<name>A0A034VS38_BACDO</name>
<dbReference type="InterPro" id="IPR000571">
    <property type="entry name" value="Znf_CCCH"/>
</dbReference>
<dbReference type="PANTHER" id="PTHR46156">
    <property type="entry name" value="CCCH ZINGC FINGER"/>
    <property type="match status" value="1"/>
</dbReference>
<dbReference type="Gene3D" id="4.10.1000.10">
    <property type="entry name" value="Zinc finger, CCCH-type"/>
    <property type="match status" value="1"/>
</dbReference>
<evidence type="ECO:0000313" key="4">
    <source>
        <dbReference type="EMBL" id="JAC45254.1"/>
    </source>
</evidence>
<dbReference type="FunFam" id="4.10.1000.10:FF:000035">
    <property type="entry name" value="CCCH zinc finger protein, variant"/>
    <property type="match status" value="1"/>
</dbReference>
<feature type="compositionally biased region" description="Polar residues" evidence="2">
    <location>
        <begin position="284"/>
        <end position="312"/>
    </location>
</feature>
<evidence type="ECO:0000259" key="3">
    <source>
        <dbReference type="PROSITE" id="PS50103"/>
    </source>
</evidence>
<keyword evidence="1" id="KW-0479">Metal-binding</keyword>
<feature type="region of interest" description="Disordered" evidence="2">
    <location>
        <begin position="275"/>
        <end position="312"/>
    </location>
</feature>
<keyword evidence="1" id="KW-0863">Zinc-finger</keyword>
<feature type="domain" description="C3H1-type" evidence="3">
    <location>
        <begin position="491"/>
        <end position="518"/>
    </location>
</feature>
<dbReference type="OrthoDB" id="3247158at2759"/>
<dbReference type="GO" id="GO:0008270">
    <property type="term" value="F:zinc ion binding"/>
    <property type="evidence" value="ECO:0007669"/>
    <property type="project" value="UniProtKB-KW"/>
</dbReference>
<feature type="zinc finger region" description="C3H1-type" evidence="1">
    <location>
        <begin position="464"/>
        <end position="490"/>
    </location>
</feature>
<sequence length="638" mass="71493">MPQFKEKADGSTSRTIHINPHFNKQIHPMANCAANAVISKTMSSGAHINPLFLGVYRPPAIHMNPNFFNSKLIEQQKLQLNYGEKHSEEVKLVTKNTPIKTNPPKNLLLHGEIIDLCDESDQEVEKKSLNSKSSILPVSRDTKQKIITKSRTKIVREPAVITTTKVIPVPSPLIRLSSKKLVRRTHTTPALSLLRNITPASPKSTHGKYKLDRRPGLPLAAGVKLKRKSFVARYALQRSTSETKNAITSAKLRSLPVNKKLQMLNINGVLYRSTRNKLQRKDSSNASNQLSPTRVSSLSLKTNSIKNNQKPTKTANERVLFVHGTKFVLDKNGFKLTRIAPTTKDSVTGIPKPTIPAQRQRQRIDIGGLTYIASTTQNVFVRTRNHLALAHLNTAKNRSLQLLTRRFVKTNVPCAIFQRIGKCIAHERGKCNKVHDKNQVTICPRFLRSECHNSDCLLSHNVSLAKMPVCKFFLQGVCVRPDCPYLHKKLSVNAEICQDFLRGYCKLAEQCNKRHEFLCPEYERNGSCDLASCVYCKNRKRKLLNEPTKQQNKLLNSAAAKEVAVQGTQENSGVAKRYFVDKCLKANATTTCDITEKDESAENQEIDTHSEELDSDTEMPSAPVRPKVGALPAFIPLL</sequence>
<feature type="zinc finger region" description="C3H1-type" evidence="1">
    <location>
        <begin position="491"/>
        <end position="518"/>
    </location>
</feature>